<proteinExistence type="predicted"/>
<comment type="caution">
    <text evidence="1">The sequence shown here is derived from an EMBL/GenBank/DDBJ whole genome shotgun (WGS) entry which is preliminary data.</text>
</comment>
<dbReference type="Proteomes" id="UP001432322">
    <property type="component" value="Unassembled WGS sequence"/>
</dbReference>
<name>A0AAV5WJD1_9BILA</name>
<dbReference type="AlphaFoldDB" id="A0AAV5WJD1"/>
<organism evidence="1 2">
    <name type="scientific">Pristionchus fissidentatus</name>
    <dbReference type="NCBI Taxonomy" id="1538716"/>
    <lineage>
        <taxon>Eukaryota</taxon>
        <taxon>Metazoa</taxon>
        <taxon>Ecdysozoa</taxon>
        <taxon>Nematoda</taxon>
        <taxon>Chromadorea</taxon>
        <taxon>Rhabditida</taxon>
        <taxon>Rhabditina</taxon>
        <taxon>Diplogasteromorpha</taxon>
        <taxon>Diplogasteroidea</taxon>
        <taxon>Neodiplogasteridae</taxon>
        <taxon>Pristionchus</taxon>
    </lineage>
</organism>
<evidence type="ECO:0000313" key="2">
    <source>
        <dbReference type="Proteomes" id="UP001432322"/>
    </source>
</evidence>
<evidence type="ECO:0000313" key="1">
    <source>
        <dbReference type="EMBL" id="GMT31026.1"/>
    </source>
</evidence>
<accession>A0AAV5WJD1</accession>
<feature type="non-terminal residue" evidence="1">
    <location>
        <position position="1"/>
    </location>
</feature>
<keyword evidence="2" id="KW-1185">Reference proteome</keyword>
<reference evidence="1" key="1">
    <citation type="submission" date="2023-10" db="EMBL/GenBank/DDBJ databases">
        <title>Genome assembly of Pristionchus species.</title>
        <authorList>
            <person name="Yoshida K."/>
            <person name="Sommer R.J."/>
        </authorList>
    </citation>
    <scope>NUCLEOTIDE SEQUENCE</scope>
    <source>
        <strain evidence="1">RS5133</strain>
    </source>
</reference>
<protein>
    <submittedName>
        <fullName evidence="1">Uncharacterized protein</fullName>
    </submittedName>
</protein>
<dbReference type="EMBL" id="BTSY01000005">
    <property type="protein sequence ID" value="GMT31026.1"/>
    <property type="molecule type" value="Genomic_DNA"/>
</dbReference>
<gene>
    <name evidence="1" type="ORF">PFISCL1PPCAC_22323</name>
</gene>
<sequence length="182" mass="19999">STRRDARCSAPCSPCIQVVLVSSLLVRTRMGTGPITVSTKRIPVEVALSTCIPRQSMTQPDPMFTLPNTIYGRFTDAFGRHKEYTGLVDPISLMQMVFFININGSPAMGDDCSIRFELNASAAADGILVLLPDDRTLSDIELIRYLLSRGARLLTTCSFQPFISDMAKLMIGVWKESAADCE</sequence>